<reference evidence="7 8" key="1">
    <citation type="submission" date="2023-08" db="EMBL/GenBank/DDBJ databases">
        <title>A Necator americanus chromosomal reference genome.</title>
        <authorList>
            <person name="Ilik V."/>
            <person name="Petrzelkova K.J."/>
            <person name="Pardy F."/>
            <person name="Fuh T."/>
            <person name="Niatou-Singa F.S."/>
            <person name="Gouil Q."/>
            <person name="Baker L."/>
            <person name="Ritchie M.E."/>
            <person name="Jex A.R."/>
            <person name="Gazzola D."/>
            <person name="Li H."/>
            <person name="Toshio Fujiwara R."/>
            <person name="Zhan B."/>
            <person name="Aroian R.V."/>
            <person name="Pafco B."/>
            <person name="Schwarz E.M."/>
        </authorList>
    </citation>
    <scope>NUCLEOTIDE SEQUENCE [LARGE SCALE GENOMIC DNA]</scope>
    <source>
        <strain evidence="7 8">Aroian</strain>
        <tissue evidence="7">Whole animal</tissue>
    </source>
</reference>
<gene>
    <name evidence="7" type="primary">Necator_chrII.g5128</name>
    <name evidence="7" type="ORF">RB195_017336</name>
</gene>
<dbReference type="Proteomes" id="UP001303046">
    <property type="component" value="Unassembled WGS sequence"/>
</dbReference>
<feature type="transmembrane region" description="Helical" evidence="6">
    <location>
        <begin position="38"/>
        <end position="60"/>
    </location>
</feature>
<evidence type="ECO:0000256" key="4">
    <source>
        <dbReference type="ARBA" id="ARBA00022989"/>
    </source>
</evidence>
<protein>
    <recommendedName>
        <fullName evidence="6">Serpentine receptor class gamma</fullName>
    </recommendedName>
</protein>
<dbReference type="InterPro" id="IPR000609">
    <property type="entry name" value="7TM_GPCR_serpentine_rcpt_Srg"/>
</dbReference>
<dbReference type="PANTHER" id="PTHR31552:SF8">
    <property type="entry name" value="SERPENTINE RECEPTOR CLASS GAMMA"/>
    <property type="match status" value="1"/>
</dbReference>
<evidence type="ECO:0000313" key="7">
    <source>
        <dbReference type="EMBL" id="KAK6733523.1"/>
    </source>
</evidence>
<keyword evidence="8" id="KW-1185">Reference proteome</keyword>
<evidence type="ECO:0000256" key="2">
    <source>
        <dbReference type="ARBA" id="ARBA00005692"/>
    </source>
</evidence>
<feature type="transmembrane region" description="Helical" evidence="6">
    <location>
        <begin position="80"/>
        <end position="103"/>
    </location>
</feature>
<comment type="subcellular location">
    <subcellularLocation>
        <location evidence="1">Membrane</location>
        <topology evidence="1">Multi-pass membrane protein</topology>
    </subcellularLocation>
</comment>
<dbReference type="Gene3D" id="1.20.1070.10">
    <property type="entry name" value="Rhodopsin 7-helix transmembrane proteins"/>
    <property type="match status" value="1"/>
</dbReference>
<sequence>MLMLSTRLGYCIPSIVLYIVVTVLLYKERRRLFGSFYFLFLTQAITNIFVFTNSLYVVQLANETNESSWWKFIYTEAPEFIVRITGCLGNHFAFVQTYMTLFISINRMTFIVSPGADEKIWKIVAPVCVAIAYLSPFIATYSHLTNKASWKFRPESRCFVSFSEASLIFTSPYIGIDSSVSLALIPYASDILTLSNPYLLIALNRSIRSRLFRLLKCKNTVPS</sequence>
<comment type="caution">
    <text evidence="6">Lacks conserved residue(s) required for the propagation of feature annotation.</text>
</comment>
<feature type="transmembrane region" description="Helical" evidence="6">
    <location>
        <begin position="6"/>
        <end position="26"/>
    </location>
</feature>
<evidence type="ECO:0000256" key="6">
    <source>
        <dbReference type="RuleBase" id="RU280813"/>
    </source>
</evidence>
<evidence type="ECO:0000313" key="8">
    <source>
        <dbReference type="Proteomes" id="UP001303046"/>
    </source>
</evidence>
<keyword evidence="3 6" id="KW-0812">Transmembrane</keyword>
<name>A0ABR1C795_NECAM</name>
<dbReference type="Pfam" id="PF02118">
    <property type="entry name" value="Srg"/>
    <property type="match status" value="1"/>
</dbReference>
<evidence type="ECO:0000256" key="3">
    <source>
        <dbReference type="ARBA" id="ARBA00022692"/>
    </source>
</evidence>
<dbReference type="SUPFAM" id="SSF81321">
    <property type="entry name" value="Family A G protein-coupled receptor-like"/>
    <property type="match status" value="1"/>
</dbReference>
<proteinExistence type="inferred from homology"/>
<keyword evidence="5 6" id="KW-0472">Membrane</keyword>
<evidence type="ECO:0000256" key="5">
    <source>
        <dbReference type="ARBA" id="ARBA00023136"/>
    </source>
</evidence>
<feature type="transmembrane region" description="Helical" evidence="6">
    <location>
        <begin position="184"/>
        <end position="203"/>
    </location>
</feature>
<accession>A0ABR1C795</accession>
<comment type="similarity">
    <text evidence="2 6">Belongs to the nematode receptor-like protein srg family.</text>
</comment>
<evidence type="ECO:0000256" key="1">
    <source>
        <dbReference type="ARBA" id="ARBA00004141"/>
    </source>
</evidence>
<keyword evidence="4 6" id="KW-1133">Transmembrane helix</keyword>
<comment type="caution">
    <text evidence="7">The sequence shown here is derived from an EMBL/GenBank/DDBJ whole genome shotgun (WGS) entry which is preliminary data.</text>
</comment>
<organism evidence="7 8">
    <name type="scientific">Necator americanus</name>
    <name type="common">Human hookworm</name>
    <dbReference type="NCBI Taxonomy" id="51031"/>
    <lineage>
        <taxon>Eukaryota</taxon>
        <taxon>Metazoa</taxon>
        <taxon>Ecdysozoa</taxon>
        <taxon>Nematoda</taxon>
        <taxon>Chromadorea</taxon>
        <taxon>Rhabditida</taxon>
        <taxon>Rhabditina</taxon>
        <taxon>Rhabditomorpha</taxon>
        <taxon>Strongyloidea</taxon>
        <taxon>Ancylostomatidae</taxon>
        <taxon>Bunostominae</taxon>
        <taxon>Necator</taxon>
    </lineage>
</organism>
<dbReference type="PRINTS" id="PR00698">
    <property type="entry name" value="TMPROTEINSRG"/>
</dbReference>
<dbReference type="EMBL" id="JAVFWL010000002">
    <property type="protein sequence ID" value="KAK6733523.1"/>
    <property type="molecule type" value="Genomic_DNA"/>
</dbReference>
<dbReference type="PANTHER" id="PTHR31552">
    <property type="entry name" value="SERPENTINE RECEPTOR CLASS GAMMA"/>
    <property type="match status" value="1"/>
</dbReference>
<feature type="transmembrane region" description="Helical" evidence="6">
    <location>
        <begin position="123"/>
        <end position="144"/>
    </location>
</feature>